<protein>
    <submittedName>
        <fullName evidence="1">Uncharacterized protein</fullName>
    </submittedName>
</protein>
<dbReference type="EMBL" id="GBRH01232026">
    <property type="protein sequence ID" value="JAD65869.1"/>
    <property type="molecule type" value="Transcribed_RNA"/>
</dbReference>
<reference evidence="1" key="2">
    <citation type="journal article" date="2015" name="Data Brief">
        <title>Shoot transcriptome of the giant reed, Arundo donax.</title>
        <authorList>
            <person name="Barrero R.A."/>
            <person name="Guerrero F.D."/>
            <person name="Moolhuijzen P."/>
            <person name="Goolsby J.A."/>
            <person name="Tidwell J."/>
            <person name="Bellgard S.E."/>
            <person name="Bellgard M.I."/>
        </authorList>
    </citation>
    <scope>NUCLEOTIDE SEQUENCE</scope>
    <source>
        <tissue evidence="1">Shoot tissue taken approximately 20 cm above the soil surface</tissue>
    </source>
</reference>
<organism evidence="1">
    <name type="scientific">Arundo donax</name>
    <name type="common">Giant reed</name>
    <name type="synonym">Donax arundinaceus</name>
    <dbReference type="NCBI Taxonomy" id="35708"/>
    <lineage>
        <taxon>Eukaryota</taxon>
        <taxon>Viridiplantae</taxon>
        <taxon>Streptophyta</taxon>
        <taxon>Embryophyta</taxon>
        <taxon>Tracheophyta</taxon>
        <taxon>Spermatophyta</taxon>
        <taxon>Magnoliopsida</taxon>
        <taxon>Liliopsida</taxon>
        <taxon>Poales</taxon>
        <taxon>Poaceae</taxon>
        <taxon>PACMAD clade</taxon>
        <taxon>Arundinoideae</taxon>
        <taxon>Arundineae</taxon>
        <taxon>Arundo</taxon>
    </lineage>
</organism>
<evidence type="ECO:0000313" key="1">
    <source>
        <dbReference type="EMBL" id="JAD65869.1"/>
    </source>
</evidence>
<proteinExistence type="predicted"/>
<name>A0A0A9BPG5_ARUDO</name>
<accession>A0A0A9BPG5</accession>
<reference evidence="1" key="1">
    <citation type="submission" date="2014-09" db="EMBL/GenBank/DDBJ databases">
        <authorList>
            <person name="Magalhaes I.L.F."/>
            <person name="Oliveira U."/>
            <person name="Santos F.R."/>
            <person name="Vidigal T.H.D.A."/>
            <person name="Brescovit A.D."/>
            <person name="Santos A.J."/>
        </authorList>
    </citation>
    <scope>NUCLEOTIDE SEQUENCE</scope>
    <source>
        <tissue evidence="1">Shoot tissue taken approximately 20 cm above the soil surface</tissue>
    </source>
</reference>
<dbReference type="AlphaFoldDB" id="A0A0A9BPG5"/>
<sequence>MQLDHGVNLVRAVHSSLYKRSFSISKKKILVFQPFHRQSSALQLKAIHVSLIVIGMTDQEDYGYRII</sequence>